<accession>A0A7D7QAU3</accession>
<organism evidence="1 2">
    <name type="scientific">Nostoc edaphicum CCNP1411</name>
    <dbReference type="NCBI Taxonomy" id="1472755"/>
    <lineage>
        <taxon>Bacteria</taxon>
        <taxon>Bacillati</taxon>
        <taxon>Cyanobacteriota</taxon>
        <taxon>Cyanophyceae</taxon>
        <taxon>Nostocales</taxon>
        <taxon>Nostocaceae</taxon>
        <taxon>Nostoc</taxon>
    </lineage>
</organism>
<dbReference type="GO" id="GO:0016740">
    <property type="term" value="F:transferase activity"/>
    <property type="evidence" value="ECO:0007669"/>
    <property type="project" value="UniProtKB-KW"/>
</dbReference>
<dbReference type="Gene3D" id="3.40.50.2000">
    <property type="entry name" value="Glycogen Phosphorylase B"/>
    <property type="match status" value="1"/>
</dbReference>
<proteinExistence type="predicted"/>
<dbReference type="RefSeq" id="WP_181928434.1">
    <property type="nucleotide sequence ID" value="NZ_CP054698.1"/>
</dbReference>
<keyword evidence="2" id="KW-1185">Reference proteome</keyword>
<dbReference type="AlphaFoldDB" id="A0A7D7QAU3"/>
<sequence>MLSSQRNMLIWKASSLNINLASLRYRCLIPLHYLELYGYQSCIYSNCNAIRFDDNKSDVIIFVKSFAREDLELAKKAHRLGIPVILDICDNIFIEEYTNRRDNIPAEIFKEMAKVSSAIVTTGIVLKNVIRKEVGESIPIFIIPDANETLKDVKQAMTFIKWRRWLKIVIYRPSSFWLSLKIVFEVKILSLIKKRYASIVFLYNENISKSRVSLNRLVNLGQVKASETKITEANNNLTQETHTVTAVLPVTLIVKNKDIKQQYIEKFNQVSKHDKSSKSLSVKDNVKRIIWFGHHGARYGNFGMLNILDIVEHLIKISNEINFTLLVVSNNYEKYSKHILPLPFSTEYIDWDPVNIYQHISQSDVTIVPNSKTPFSISKSANRTVLSLSLGVPVVATKTPALKNFQNCIMCDEWEYGLRSYLNDRHLVNKHIEIAQSIIKQNYSGEAIATQWVNALNQVNRKVV</sequence>
<dbReference type="KEGG" id="ned:HUN01_24965"/>
<dbReference type="EMBL" id="CP054698">
    <property type="protein sequence ID" value="QMS90675.1"/>
    <property type="molecule type" value="Genomic_DNA"/>
</dbReference>
<name>A0A7D7QAU3_9NOSO</name>
<evidence type="ECO:0000313" key="2">
    <source>
        <dbReference type="Proteomes" id="UP000514713"/>
    </source>
</evidence>
<reference evidence="2" key="1">
    <citation type="submission" date="2020-06" db="EMBL/GenBank/DDBJ databases">
        <title>Nostoc edaphicum CCNP1411 genome.</title>
        <authorList>
            <person name="Fidor A."/>
            <person name="Grabski M."/>
            <person name="Gawor J."/>
            <person name="Gromadka R."/>
            <person name="Wegrzyn G."/>
            <person name="Mazur-Marzec H."/>
        </authorList>
    </citation>
    <scope>NUCLEOTIDE SEQUENCE [LARGE SCALE GENOMIC DNA]</scope>
    <source>
        <strain evidence="2">CCNP1411</strain>
    </source>
</reference>
<protein>
    <submittedName>
        <fullName evidence="1">Glycosyltransferase</fullName>
    </submittedName>
</protein>
<keyword evidence="1" id="KW-0808">Transferase</keyword>
<dbReference type="SUPFAM" id="SSF53756">
    <property type="entry name" value="UDP-Glycosyltransferase/glycogen phosphorylase"/>
    <property type="match status" value="1"/>
</dbReference>
<dbReference type="Proteomes" id="UP000514713">
    <property type="component" value="Chromosome"/>
</dbReference>
<evidence type="ECO:0000313" key="1">
    <source>
        <dbReference type="EMBL" id="QMS90675.1"/>
    </source>
</evidence>
<gene>
    <name evidence="1" type="ORF">HUN01_24965</name>
</gene>